<keyword evidence="8 10" id="KW-0472">Membrane</keyword>
<evidence type="ECO:0000256" key="7">
    <source>
        <dbReference type="ARBA" id="ARBA00022989"/>
    </source>
</evidence>
<feature type="transmembrane region" description="Helical" evidence="10">
    <location>
        <begin position="261"/>
        <end position="284"/>
    </location>
</feature>
<dbReference type="AlphaFoldDB" id="A0AAP0D7Z3"/>
<dbReference type="GO" id="GO:0006506">
    <property type="term" value="P:GPI anchor biosynthetic process"/>
    <property type="evidence" value="ECO:0007669"/>
    <property type="project" value="UniProtKB-KW"/>
</dbReference>
<dbReference type="GO" id="GO:0005789">
    <property type="term" value="C:endoplasmic reticulum membrane"/>
    <property type="evidence" value="ECO:0007669"/>
    <property type="project" value="UniProtKB-SubCell"/>
</dbReference>
<keyword evidence="5 10" id="KW-0812">Transmembrane</keyword>
<dbReference type="Pfam" id="PF08320">
    <property type="entry name" value="PIG-X"/>
    <property type="match status" value="1"/>
</dbReference>
<keyword evidence="6" id="KW-0256">Endoplasmic reticulum</keyword>
<evidence type="ECO:0000256" key="2">
    <source>
        <dbReference type="ARBA" id="ARBA00004687"/>
    </source>
</evidence>
<dbReference type="SMART" id="SM00780">
    <property type="entry name" value="PIG-X"/>
    <property type="match status" value="1"/>
</dbReference>
<evidence type="ECO:0008006" key="13">
    <source>
        <dbReference type="Google" id="ProtNLM"/>
    </source>
</evidence>
<name>A0AAP0D7Z3_9ASTR</name>
<keyword evidence="7 10" id="KW-1133">Transmembrane helix</keyword>
<evidence type="ECO:0000256" key="9">
    <source>
        <dbReference type="ARBA" id="ARBA00023180"/>
    </source>
</evidence>
<keyword evidence="9" id="KW-0325">Glycoprotein</keyword>
<evidence type="ECO:0000256" key="10">
    <source>
        <dbReference type="SAM" id="Phobius"/>
    </source>
</evidence>
<protein>
    <recommendedName>
        <fullName evidence="13">Phosphatidylinositol-glycan biosynthesis class X protein</fullName>
    </recommendedName>
</protein>
<dbReference type="InterPro" id="IPR013233">
    <property type="entry name" value="PIG-X/PBN1"/>
</dbReference>
<evidence type="ECO:0000256" key="5">
    <source>
        <dbReference type="ARBA" id="ARBA00022692"/>
    </source>
</evidence>
<dbReference type="PANTHER" id="PTHR28650:SF1">
    <property type="entry name" value="PHOSPHATIDYLINOSITOL-GLYCAN BIOSYNTHESIS CLASS X PROTEIN"/>
    <property type="match status" value="1"/>
</dbReference>
<evidence type="ECO:0000256" key="8">
    <source>
        <dbReference type="ARBA" id="ARBA00023136"/>
    </source>
</evidence>
<dbReference type="EMBL" id="JBCNJP010000014">
    <property type="protein sequence ID" value="KAK9067910.1"/>
    <property type="molecule type" value="Genomic_DNA"/>
</dbReference>
<comment type="similarity">
    <text evidence="3">Belongs to the PIGX family.</text>
</comment>
<sequence>MEYQGIQVLLHLRLGIILSLLAGISYCKHPPSFFFEVSRSRKYITEAYFQKHDILIDRVFQDFISNEFSHGFCRKQNFMPKLLVIQQQLIGEGSHRHLTLSIKIEIQLEVLSKFPSHSCEAILVERLPSGVFADPFELEHLTRRGVFTDASAFGDTDLELPTVRANRSAVEVHMDLSRNMLSGNGWEFNIELPLHARYAPLGKHGYTRVEFVSPDVFVQCIVEGNSHNQRCIFSSTNDGVISNSTATVWEVPSGIVKHTKLVAVLTFISAVVGTLPIFMACVFCSENSYYKQS</sequence>
<organism evidence="11 12">
    <name type="scientific">Deinandra increscens subsp. villosa</name>
    <dbReference type="NCBI Taxonomy" id="3103831"/>
    <lineage>
        <taxon>Eukaryota</taxon>
        <taxon>Viridiplantae</taxon>
        <taxon>Streptophyta</taxon>
        <taxon>Embryophyta</taxon>
        <taxon>Tracheophyta</taxon>
        <taxon>Spermatophyta</taxon>
        <taxon>Magnoliopsida</taxon>
        <taxon>eudicotyledons</taxon>
        <taxon>Gunneridae</taxon>
        <taxon>Pentapetalae</taxon>
        <taxon>asterids</taxon>
        <taxon>campanulids</taxon>
        <taxon>Asterales</taxon>
        <taxon>Asteraceae</taxon>
        <taxon>Asteroideae</taxon>
        <taxon>Heliantheae alliance</taxon>
        <taxon>Madieae</taxon>
        <taxon>Madiinae</taxon>
        <taxon>Deinandra</taxon>
    </lineage>
</organism>
<keyword evidence="12" id="KW-1185">Reference proteome</keyword>
<comment type="caution">
    <text evidence="11">The sequence shown here is derived from an EMBL/GenBank/DDBJ whole genome shotgun (WGS) entry which is preliminary data.</text>
</comment>
<keyword evidence="4" id="KW-0337">GPI-anchor biosynthesis</keyword>
<evidence type="ECO:0000313" key="11">
    <source>
        <dbReference type="EMBL" id="KAK9067910.1"/>
    </source>
</evidence>
<evidence type="ECO:0000256" key="6">
    <source>
        <dbReference type="ARBA" id="ARBA00022824"/>
    </source>
</evidence>
<evidence type="ECO:0000313" key="12">
    <source>
        <dbReference type="Proteomes" id="UP001408789"/>
    </source>
</evidence>
<accession>A0AAP0D7Z3</accession>
<evidence type="ECO:0000256" key="3">
    <source>
        <dbReference type="ARBA" id="ARBA00010345"/>
    </source>
</evidence>
<reference evidence="11 12" key="1">
    <citation type="submission" date="2024-04" db="EMBL/GenBank/DDBJ databases">
        <title>The reference genome of an endangered Asteraceae, Deinandra increscens subsp. villosa, native to the Central Coast of California.</title>
        <authorList>
            <person name="Guilliams M."/>
            <person name="Hasenstab-Lehman K."/>
            <person name="Meyer R."/>
            <person name="Mcevoy S."/>
        </authorList>
    </citation>
    <scope>NUCLEOTIDE SEQUENCE [LARGE SCALE GENOMIC DNA]</scope>
    <source>
        <tissue evidence="11">Leaf</tissue>
    </source>
</reference>
<proteinExistence type="inferred from homology"/>
<evidence type="ECO:0000256" key="4">
    <source>
        <dbReference type="ARBA" id="ARBA00022502"/>
    </source>
</evidence>
<comment type="pathway">
    <text evidence="2">Glycolipid biosynthesis; glycosylphosphatidylinositol-anchor biosynthesis.</text>
</comment>
<dbReference type="Proteomes" id="UP001408789">
    <property type="component" value="Unassembled WGS sequence"/>
</dbReference>
<dbReference type="InterPro" id="IPR040039">
    <property type="entry name" value="PIGX"/>
</dbReference>
<gene>
    <name evidence="11" type="ORF">SSX86_012021</name>
</gene>
<dbReference type="PANTHER" id="PTHR28650">
    <property type="entry name" value="PHOSPHATIDYLINOSITOL-GLYCAN BIOSYNTHESIS CLASS X PROTEIN"/>
    <property type="match status" value="1"/>
</dbReference>
<evidence type="ECO:0000256" key="1">
    <source>
        <dbReference type="ARBA" id="ARBA00004389"/>
    </source>
</evidence>
<comment type="subcellular location">
    <subcellularLocation>
        <location evidence="1">Endoplasmic reticulum membrane</location>
        <topology evidence="1">Single-pass membrane protein</topology>
    </subcellularLocation>
</comment>